<dbReference type="Proteomes" id="UP000515211">
    <property type="component" value="Chromosome 4"/>
</dbReference>
<organism evidence="2 3">
    <name type="scientific">Arachis duranensis</name>
    <name type="common">Wild peanut</name>
    <dbReference type="NCBI Taxonomy" id="130453"/>
    <lineage>
        <taxon>Eukaryota</taxon>
        <taxon>Viridiplantae</taxon>
        <taxon>Streptophyta</taxon>
        <taxon>Embryophyta</taxon>
        <taxon>Tracheophyta</taxon>
        <taxon>Spermatophyta</taxon>
        <taxon>Magnoliopsida</taxon>
        <taxon>eudicotyledons</taxon>
        <taxon>Gunneridae</taxon>
        <taxon>Pentapetalae</taxon>
        <taxon>rosids</taxon>
        <taxon>fabids</taxon>
        <taxon>Fabales</taxon>
        <taxon>Fabaceae</taxon>
        <taxon>Papilionoideae</taxon>
        <taxon>50 kb inversion clade</taxon>
        <taxon>dalbergioids sensu lato</taxon>
        <taxon>Dalbergieae</taxon>
        <taxon>Pterocarpus clade</taxon>
        <taxon>Arachis</taxon>
    </lineage>
</organism>
<feature type="compositionally biased region" description="Polar residues" evidence="1">
    <location>
        <begin position="218"/>
        <end position="245"/>
    </location>
</feature>
<evidence type="ECO:0000313" key="3">
    <source>
        <dbReference type="RefSeq" id="XP_015961391.1"/>
    </source>
</evidence>
<feature type="compositionally biased region" description="Pro residues" evidence="1">
    <location>
        <begin position="123"/>
        <end position="134"/>
    </location>
</feature>
<reference evidence="2" key="1">
    <citation type="journal article" date="2016" name="Nat. Genet.">
        <title>The genome sequences of Arachis duranensis and Arachis ipaensis, the diploid ancestors of cultivated peanut.</title>
        <authorList>
            <person name="Bertioli D.J."/>
            <person name="Cannon S.B."/>
            <person name="Froenicke L."/>
            <person name="Huang G."/>
            <person name="Farmer A.D."/>
            <person name="Cannon E.K."/>
            <person name="Liu X."/>
            <person name="Gao D."/>
            <person name="Clevenger J."/>
            <person name="Dash S."/>
            <person name="Ren L."/>
            <person name="Moretzsohn M.C."/>
            <person name="Shirasawa K."/>
            <person name="Huang W."/>
            <person name="Vidigal B."/>
            <person name="Abernathy B."/>
            <person name="Chu Y."/>
            <person name="Niederhuth C.E."/>
            <person name="Umale P."/>
            <person name="Araujo A.C."/>
            <person name="Kozik A."/>
            <person name="Kim K.D."/>
            <person name="Burow M.D."/>
            <person name="Varshney R.K."/>
            <person name="Wang X."/>
            <person name="Zhang X."/>
            <person name="Barkley N."/>
            <person name="Guimaraes P.M."/>
            <person name="Isobe S."/>
            <person name="Guo B."/>
            <person name="Liao B."/>
            <person name="Stalker H.T."/>
            <person name="Schmitz R.J."/>
            <person name="Scheffler B.E."/>
            <person name="Leal-Bertioli S.C."/>
            <person name="Xun X."/>
            <person name="Jackson S.A."/>
            <person name="Michelmore R."/>
            <person name="Ozias-Akins P."/>
        </authorList>
    </citation>
    <scope>NUCLEOTIDE SEQUENCE [LARGE SCALE GENOMIC DNA]</scope>
    <source>
        <strain evidence="2">cv. V14167</strain>
    </source>
</reference>
<dbReference type="KEGG" id="adu:107485379"/>
<evidence type="ECO:0000313" key="2">
    <source>
        <dbReference type="Proteomes" id="UP000515211"/>
    </source>
</evidence>
<accession>A0A6P4D4Z9</accession>
<gene>
    <name evidence="3" type="primary">LOC107485379</name>
</gene>
<name>A0A6P4D4Z9_ARADU</name>
<proteinExistence type="predicted"/>
<keyword evidence="2" id="KW-1185">Reference proteome</keyword>
<feature type="compositionally biased region" description="Low complexity" evidence="1">
    <location>
        <begin position="135"/>
        <end position="147"/>
    </location>
</feature>
<dbReference type="RefSeq" id="XP_015961391.1">
    <property type="nucleotide sequence ID" value="XM_016105905.1"/>
</dbReference>
<sequence>MGQLSKQIPEGSSNTFPDDIVVNLREECKAITLISGQVAIPTPKKSPRRILAVVEDDDNTEIAGNVQVVKHTQISGEPQPMEEAHQENNLADVVAQNEDSFTVPQQIPNPAPSSSHEARQISQPPPTPVQPDEPPSSQSQPSQPPVEYDQQPSHTHGTDPVPPSKANVSEASQPPIEHDQQPFHTDGSDQVPPSEANFSEPIAPEQLTQYIPHPYRNPLSQSIPESVPPSDSNRTPQNNEIITTL</sequence>
<evidence type="ECO:0000256" key="1">
    <source>
        <dbReference type="SAM" id="MobiDB-lite"/>
    </source>
</evidence>
<dbReference type="AlphaFoldDB" id="A0A6P4D4Z9"/>
<feature type="region of interest" description="Disordered" evidence="1">
    <location>
        <begin position="72"/>
        <end position="245"/>
    </location>
</feature>
<dbReference type="GeneID" id="107485379"/>
<feature type="compositionally biased region" description="Polar residues" evidence="1">
    <location>
        <begin position="97"/>
        <end position="115"/>
    </location>
</feature>
<protein>
    <submittedName>
        <fullName evidence="3">Proline-rich receptor-like protein kinase PERK13</fullName>
    </submittedName>
</protein>
<reference evidence="3" key="2">
    <citation type="submission" date="2025-08" db="UniProtKB">
        <authorList>
            <consortium name="RefSeq"/>
        </authorList>
    </citation>
    <scope>IDENTIFICATION</scope>
    <source>
        <tissue evidence="3">Whole plant</tissue>
    </source>
</reference>